<sequence>MFRSLVIAALPFCLALAACTPQDPKEGEDKPRPAVMVQPQTAGAQRDIYPGEIHARYEPALSFRIGGKISRRLVDVGDRVKKGQPLAELDAKDLHLQLDSARAQLSSAEADHRLAKNELTRYQKLLSKQLISRSQFDTVESRFEASAARLEQAQAQLDVARNQAKYAILKAPQDGVIARRLAESGQVVAAGQTVFTLAADGDREVRIDLPEQDIGHFEVGQVLAVELWSRPGNFFPARIREISPAADTTSRTFEARVAFDNREVGAELGQSARVFVDSDAASGTVSVPLSAVTADNGQPYVWVLDPLQQTLHKRLVTLGPYGEETVPILSGLGPDEWVLAAGTHLVREGQRIRPVDRMNRPIDLDRKLAHQE</sequence>
<dbReference type="EMBL" id="CP014864">
    <property type="protein sequence ID" value="AMX01813.1"/>
    <property type="molecule type" value="Genomic_DNA"/>
</dbReference>
<evidence type="ECO:0000256" key="3">
    <source>
        <dbReference type="SAM" id="SignalP"/>
    </source>
</evidence>
<dbReference type="Proteomes" id="UP000076077">
    <property type="component" value="Chromosome"/>
</dbReference>
<dbReference type="STRING" id="252514.A3224_03730"/>
<dbReference type="RefSeq" id="WP_067151674.1">
    <property type="nucleotide sequence ID" value="NZ_CP014864.1"/>
</dbReference>
<evidence type="ECO:0000256" key="1">
    <source>
        <dbReference type="ARBA" id="ARBA00009477"/>
    </source>
</evidence>
<feature type="domain" description="CusB-like beta-barrel" evidence="6">
    <location>
        <begin position="205"/>
        <end position="274"/>
    </location>
</feature>
<dbReference type="InterPro" id="IPR006143">
    <property type="entry name" value="RND_pump_MFP"/>
</dbReference>
<evidence type="ECO:0000256" key="2">
    <source>
        <dbReference type="SAM" id="Coils"/>
    </source>
</evidence>
<dbReference type="SUPFAM" id="SSF111369">
    <property type="entry name" value="HlyD-like secretion proteins"/>
    <property type="match status" value="1"/>
</dbReference>
<dbReference type="NCBIfam" id="TIGR01730">
    <property type="entry name" value="RND_mfp"/>
    <property type="match status" value="1"/>
</dbReference>
<dbReference type="GO" id="GO:0015562">
    <property type="term" value="F:efflux transmembrane transporter activity"/>
    <property type="evidence" value="ECO:0007669"/>
    <property type="project" value="TreeGrafter"/>
</dbReference>
<dbReference type="InterPro" id="IPR058624">
    <property type="entry name" value="MdtA-like_HH"/>
</dbReference>
<dbReference type="Pfam" id="PF25954">
    <property type="entry name" value="Beta-barrel_RND_2"/>
    <property type="match status" value="1"/>
</dbReference>
<organism evidence="7 8">
    <name type="scientific">Microbulbifer thermotolerans</name>
    <dbReference type="NCBI Taxonomy" id="252514"/>
    <lineage>
        <taxon>Bacteria</taxon>
        <taxon>Pseudomonadati</taxon>
        <taxon>Pseudomonadota</taxon>
        <taxon>Gammaproteobacteria</taxon>
        <taxon>Cellvibrionales</taxon>
        <taxon>Microbulbiferaceae</taxon>
        <taxon>Microbulbifer</taxon>
    </lineage>
</organism>
<gene>
    <name evidence="7" type="ORF">A3224_03730</name>
</gene>
<dbReference type="Pfam" id="PF25876">
    <property type="entry name" value="HH_MFP_RND"/>
    <property type="match status" value="1"/>
</dbReference>
<feature type="chain" id="PRO_5007509343" evidence="3">
    <location>
        <begin position="18"/>
        <end position="372"/>
    </location>
</feature>
<dbReference type="PANTHER" id="PTHR30469">
    <property type="entry name" value="MULTIDRUG RESISTANCE PROTEIN MDTA"/>
    <property type="match status" value="1"/>
</dbReference>
<feature type="domain" description="Multidrug resistance protein MdtA-like alpha-helical hairpin" evidence="4">
    <location>
        <begin position="97"/>
        <end position="167"/>
    </location>
</feature>
<feature type="coiled-coil region" evidence="2">
    <location>
        <begin position="91"/>
        <end position="170"/>
    </location>
</feature>
<dbReference type="Pfam" id="PF25917">
    <property type="entry name" value="BSH_RND"/>
    <property type="match status" value="1"/>
</dbReference>
<dbReference type="Gene3D" id="2.40.30.170">
    <property type="match status" value="1"/>
</dbReference>
<dbReference type="GO" id="GO:1990281">
    <property type="term" value="C:efflux pump complex"/>
    <property type="evidence" value="ECO:0007669"/>
    <property type="project" value="TreeGrafter"/>
</dbReference>
<dbReference type="InterPro" id="IPR058625">
    <property type="entry name" value="MdtA-like_BSH"/>
</dbReference>
<evidence type="ECO:0000259" key="6">
    <source>
        <dbReference type="Pfam" id="PF25954"/>
    </source>
</evidence>
<evidence type="ECO:0000259" key="5">
    <source>
        <dbReference type="Pfam" id="PF25917"/>
    </source>
</evidence>
<dbReference type="AlphaFoldDB" id="A0A143HJH1"/>
<dbReference type="GeneID" id="76607162"/>
<dbReference type="OrthoDB" id="1185083at2"/>
<comment type="similarity">
    <text evidence="1">Belongs to the membrane fusion protein (MFP) (TC 8.A.1) family.</text>
</comment>
<keyword evidence="8" id="KW-1185">Reference proteome</keyword>
<dbReference type="PROSITE" id="PS51257">
    <property type="entry name" value="PROKAR_LIPOPROTEIN"/>
    <property type="match status" value="1"/>
</dbReference>
<evidence type="ECO:0000259" key="4">
    <source>
        <dbReference type="Pfam" id="PF25876"/>
    </source>
</evidence>
<feature type="domain" description="Multidrug resistance protein MdtA-like barrel-sandwich hybrid" evidence="5">
    <location>
        <begin position="64"/>
        <end position="195"/>
    </location>
</feature>
<accession>A0A143HJH1</accession>
<evidence type="ECO:0000313" key="8">
    <source>
        <dbReference type="Proteomes" id="UP000076077"/>
    </source>
</evidence>
<protein>
    <submittedName>
        <fullName evidence="7">Efflux transporter periplasmic adaptor subunit</fullName>
    </submittedName>
</protein>
<keyword evidence="2" id="KW-0175">Coiled coil</keyword>
<dbReference type="Gene3D" id="2.40.50.100">
    <property type="match status" value="1"/>
</dbReference>
<dbReference type="KEGG" id="mthd:A3224_03730"/>
<proteinExistence type="inferred from homology"/>
<dbReference type="Gene3D" id="2.40.420.20">
    <property type="match status" value="1"/>
</dbReference>
<dbReference type="Gene3D" id="1.10.287.470">
    <property type="entry name" value="Helix hairpin bin"/>
    <property type="match status" value="1"/>
</dbReference>
<reference evidence="8" key="1">
    <citation type="submission" date="2016-03" db="EMBL/GenBank/DDBJ databases">
        <authorList>
            <person name="Lee Y.-S."/>
            <person name="Choi Y.-L."/>
        </authorList>
    </citation>
    <scope>NUCLEOTIDE SEQUENCE [LARGE SCALE GENOMIC DNA]</scope>
    <source>
        <strain evidence="8">DAU221</strain>
    </source>
</reference>
<name>A0A143HJH1_MICTH</name>
<keyword evidence="3" id="KW-0732">Signal</keyword>
<evidence type="ECO:0000313" key="7">
    <source>
        <dbReference type="EMBL" id="AMX01813.1"/>
    </source>
</evidence>
<dbReference type="PANTHER" id="PTHR30469:SF15">
    <property type="entry name" value="HLYD FAMILY OF SECRETION PROTEINS"/>
    <property type="match status" value="1"/>
</dbReference>
<feature type="signal peptide" evidence="3">
    <location>
        <begin position="1"/>
        <end position="17"/>
    </location>
</feature>
<dbReference type="InterPro" id="IPR058792">
    <property type="entry name" value="Beta-barrel_RND_2"/>
</dbReference>